<evidence type="ECO:0000256" key="1">
    <source>
        <dbReference type="SAM" id="MobiDB-lite"/>
    </source>
</evidence>
<reference evidence="3" key="1">
    <citation type="submission" date="2013-09" db="EMBL/GenBank/DDBJ databases">
        <title>Corchorus olitorius genome sequencing.</title>
        <authorList>
            <person name="Alam M."/>
            <person name="Haque M.S."/>
            <person name="Islam M.S."/>
            <person name="Emdad E.M."/>
            <person name="Islam M.M."/>
            <person name="Ahmed B."/>
            <person name="Halim A."/>
            <person name="Hossen Q.M.M."/>
            <person name="Hossain M.Z."/>
            <person name="Ahmed R."/>
            <person name="Khan M.M."/>
            <person name="Islam R."/>
            <person name="Rashid M.M."/>
            <person name="Khan S.A."/>
            <person name="Rahman M.S."/>
            <person name="Alam M."/>
            <person name="Yahiya A.S."/>
            <person name="Khan M.S."/>
            <person name="Azam M.S."/>
            <person name="Haque T."/>
            <person name="Lashkar M.Z.H."/>
            <person name="Akhand A.I."/>
            <person name="Morshed G."/>
            <person name="Roy S."/>
            <person name="Uddin K.S."/>
            <person name="Rabeya T."/>
            <person name="Hossain A.S."/>
            <person name="Chowdhury A."/>
            <person name="Snigdha A.R."/>
            <person name="Mortoza M.S."/>
            <person name="Matin S.A."/>
            <person name="Hoque S.M.E."/>
            <person name="Islam M.K."/>
            <person name="Roy D.K."/>
            <person name="Haider R."/>
            <person name="Moosa M.M."/>
            <person name="Elias S.M."/>
            <person name="Hasan A.M."/>
            <person name="Jahan S."/>
            <person name="Shafiuddin M."/>
            <person name="Mahmood N."/>
            <person name="Shommy N.S."/>
        </authorList>
    </citation>
    <scope>NUCLEOTIDE SEQUENCE [LARGE SCALE GENOMIC DNA]</scope>
    <source>
        <strain evidence="3">cv. O-4</strain>
    </source>
</reference>
<keyword evidence="3" id="KW-1185">Reference proteome</keyword>
<feature type="region of interest" description="Disordered" evidence="1">
    <location>
        <begin position="12"/>
        <end position="36"/>
    </location>
</feature>
<accession>A0A1R3KK36</accession>
<evidence type="ECO:0000313" key="3">
    <source>
        <dbReference type="Proteomes" id="UP000187203"/>
    </source>
</evidence>
<name>A0A1R3KK36_9ROSI</name>
<organism evidence="2 3">
    <name type="scientific">Corchorus olitorius</name>
    <dbReference type="NCBI Taxonomy" id="93759"/>
    <lineage>
        <taxon>Eukaryota</taxon>
        <taxon>Viridiplantae</taxon>
        <taxon>Streptophyta</taxon>
        <taxon>Embryophyta</taxon>
        <taxon>Tracheophyta</taxon>
        <taxon>Spermatophyta</taxon>
        <taxon>Magnoliopsida</taxon>
        <taxon>eudicotyledons</taxon>
        <taxon>Gunneridae</taxon>
        <taxon>Pentapetalae</taxon>
        <taxon>rosids</taxon>
        <taxon>malvids</taxon>
        <taxon>Malvales</taxon>
        <taxon>Malvaceae</taxon>
        <taxon>Grewioideae</taxon>
        <taxon>Apeibeae</taxon>
        <taxon>Corchorus</taxon>
    </lineage>
</organism>
<dbReference type="Proteomes" id="UP000187203">
    <property type="component" value="Unassembled WGS sequence"/>
</dbReference>
<protein>
    <submittedName>
        <fullName evidence="2">Uncharacterized protein</fullName>
    </submittedName>
</protein>
<dbReference type="AlphaFoldDB" id="A0A1R3KK36"/>
<evidence type="ECO:0000313" key="2">
    <source>
        <dbReference type="EMBL" id="OMP07473.1"/>
    </source>
</evidence>
<sequence length="36" mass="3625">MVQMLKAHLLVNAEDGKDGRGDGGAVESDGCAGEGH</sequence>
<gene>
    <name evidence="2" type="ORF">COLO4_07310</name>
</gene>
<comment type="caution">
    <text evidence="2">The sequence shown here is derived from an EMBL/GenBank/DDBJ whole genome shotgun (WGS) entry which is preliminary data.</text>
</comment>
<proteinExistence type="predicted"/>
<dbReference type="EMBL" id="AWUE01013214">
    <property type="protein sequence ID" value="OMP07473.1"/>
    <property type="molecule type" value="Genomic_DNA"/>
</dbReference>